<feature type="domain" description="DUF4629" evidence="2">
    <location>
        <begin position="148"/>
        <end position="225"/>
    </location>
</feature>
<feature type="compositionally biased region" description="Basic and acidic residues" evidence="1">
    <location>
        <begin position="125"/>
        <end position="142"/>
    </location>
</feature>
<feature type="region of interest" description="Disordered" evidence="1">
    <location>
        <begin position="239"/>
        <end position="360"/>
    </location>
</feature>
<sequence>MQWKTCAVFPGYYGPAHLVLPNYLTPWQPQALIYSLQPMPAWVQPSIPQSLGAYGPVATASTSGAPPQVMQSFKLVGPASECCLFWPAACGVETETAEPAAPRQQAPQARGGPEARMGECGLSRQCDRRGRVAHRLRAEPGRARARARAAPKQRGRTRKRERPPRVRKKRKTKAEAGKRVGAKRKLGVQEDDRRWSRSAQTATPKSCLHERMAQSVRVFHRLGDKAADLSPFWVRDRATSAATQGVTGKREGELRLSGRGIEETVHGGTPQPLVPGRGSGNVPASSAPQTPQAETPCGCAPAPCSQPAVRPSQGPKLPHGPPRGPEKSTPILPWQRERREAMKKEAQKQREQAARVTRMGLDYTSKQEKYTLESSLLHLGLDSPISKPLLFQSLVE</sequence>
<gene>
    <name evidence="3" type="ORF">AAFF_G00103560</name>
</gene>
<dbReference type="Proteomes" id="UP001221898">
    <property type="component" value="Unassembled WGS sequence"/>
</dbReference>
<dbReference type="AlphaFoldDB" id="A0AAD7RU33"/>
<dbReference type="InterPro" id="IPR027898">
    <property type="entry name" value="DUF4629"/>
</dbReference>
<comment type="caution">
    <text evidence="3">The sequence shown here is derived from an EMBL/GenBank/DDBJ whole genome shotgun (WGS) entry which is preliminary data.</text>
</comment>
<dbReference type="Pfam" id="PF15442">
    <property type="entry name" value="DUF4629"/>
    <property type="match status" value="1"/>
</dbReference>
<protein>
    <recommendedName>
        <fullName evidence="2">DUF4629 domain-containing protein</fullName>
    </recommendedName>
</protein>
<name>A0AAD7RU33_9TELE</name>
<organism evidence="3 4">
    <name type="scientific">Aldrovandia affinis</name>
    <dbReference type="NCBI Taxonomy" id="143900"/>
    <lineage>
        <taxon>Eukaryota</taxon>
        <taxon>Metazoa</taxon>
        <taxon>Chordata</taxon>
        <taxon>Craniata</taxon>
        <taxon>Vertebrata</taxon>
        <taxon>Euteleostomi</taxon>
        <taxon>Actinopterygii</taxon>
        <taxon>Neopterygii</taxon>
        <taxon>Teleostei</taxon>
        <taxon>Notacanthiformes</taxon>
        <taxon>Halosauridae</taxon>
        <taxon>Aldrovandia</taxon>
    </lineage>
</organism>
<evidence type="ECO:0000313" key="4">
    <source>
        <dbReference type="Proteomes" id="UP001221898"/>
    </source>
</evidence>
<feature type="compositionally biased region" description="Basic and acidic residues" evidence="1">
    <location>
        <begin position="335"/>
        <end position="353"/>
    </location>
</feature>
<reference evidence="3" key="1">
    <citation type="journal article" date="2023" name="Science">
        <title>Genome structures resolve the early diversification of teleost fishes.</title>
        <authorList>
            <person name="Parey E."/>
            <person name="Louis A."/>
            <person name="Montfort J."/>
            <person name="Bouchez O."/>
            <person name="Roques C."/>
            <person name="Iampietro C."/>
            <person name="Lluch J."/>
            <person name="Castinel A."/>
            <person name="Donnadieu C."/>
            <person name="Desvignes T."/>
            <person name="Floi Bucao C."/>
            <person name="Jouanno E."/>
            <person name="Wen M."/>
            <person name="Mejri S."/>
            <person name="Dirks R."/>
            <person name="Jansen H."/>
            <person name="Henkel C."/>
            <person name="Chen W.J."/>
            <person name="Zahm M."/>
            <person name="Cabau C."/>
            <person name="Klopp C."/>
            <person name="Thompson A.W."/>
            <person name="Robinson-Rechavi M."/>
            <person name="Braasch I."/>
            <person name="Lecointre G."/>
            <person name="Bobe J."/>
            <person name="Postlethwait J.H."/>
            <person name="Berthelot C."/>
            <person name="Roest Crollius H."/>
            <person name="Guiguen Y."/>
        </authorList>
    </citation>
    <scope>NUCLEOTIDE SEQUENCE</scope>
    <source>
        <strain evidence="3">NC1722</strain>
    </source>
</reference>
<evidence type="ECO:0000256" key="1">
    <source>
        <dbReference type="SAM" id="MobiDB-lite"/>
    </source>
</evidence>
<feature type="compositionally biased region" description="Polar residues" evidence="1">
    <location>
        <begin position="282"/>
        <end position="293"/>
    </location>
</feature>
<evidence type="ECO:0000259" key="2">
    <source>
        <dbReference type="Pfam" id="PF15442"/>
    </source>
</evidence>
<feature type="compositionally biased region" description="Low complexity" evidence="1">
    <location>
        <begin position="99"/>
        <end position="112"/>
    </location>
</feature>
<evidence type="ECO:0000313" key="3">
    <source>
        <dbReference type="EMBL" id="KAJ8390421.1"/>
    </source>
</evidence>
<accession>A0AAD7RU33</accession>
<feature type="compositionally biased region" description="Basic and acidic residues" evidence="1">
    <location>
        <begin position="248"/>
        <end position="265"/>
    </location>
</feature>
<dbReference type="EMBL" id="JAINUG010000169">
    <property type="protein sequence ID" value="KAJ8390421.1"/>
    <property type="molecule type" value="Genomic_DNA"/>
</dbReference>
<feature type="compositionally biased region" description="Basic residues" evidence="1">
    <location>
        <begin position="143"/>
        <end position="172"/>
    </location>
</feature>
<proteinExistence type="predicted"/>
<keyword evidence="4" id="KW-1185">Reference proteome</keyword>
<feature type="region of interest" description="Disordered" evidence="1">
    <location>
        <begin position="96"/>
        <end position="205"/>
    </location>
</feature>